<keyword evidence="2" id="KW-1185">Reference proteome</keyword>
<dbReference type="HOGENOM" id="CLU_1906235_0_0_1"/>
<gene>
    <name evidence="1" type="ORF">H312_01175</name>
</gene>
<organism evidence="1 2">
    <name type="scientific">Anncaliia algerae PRA339</name>
    <dbReference type="NCBI Taxonomy" id="1288291"/>
    <lineage>
        <taxon>Eukaryota</taxon>
        <taxon>Fungi</taxon>
        <taxon>Fungi incertae sedis</taxon>
        <taxon>Microsporidia</taxon>
        <taxon>Tubulinosematoidea</taxon>
        <taxon>Tubulinosematidae</taxon>
        <taxon>Anncaliia</taxon>
    </lineage>
</organism>
<sequence>MFNNEIILEIAKKLENDTNIPNDSKLHNAITSKEIALERFIRNKQNIEVKLARRLSLNELISKNIYKTEYQKDRFNEIQKRIKDLFMTNKKCKTPYSAIKISSKLACRAKIIEFQLKRQKLSRLKGFSEFKKK</sequence>
<reference evidence="2" key="1">
    <citation type="submission" date="2013-02" db="EMBL/GenBank/DDBJ databases">
        <authorList>
            <consortium name="The Broad Institute Genome Sequencing Platform"/>
            <person name="Cuomo C."/>
            <person name="Becnel J."/>
            <person name="Sanscrainte N."/>
            <person name="Walker B."/>
            <person name="Young S.K."/>
            <person name="Zeng Q."/>
            <person name="Gargeya S."/>
            <person name="Fitzgerald M."/>
            <person name="Haas B."/>
            <person name="Abouelleil A."/>
            <person name="Alvarado L."/>
            <person name="Arachchi H.M."/>
            <person name="Berlin A.M."/>
            <person name="Chapman S.B."/>
            <person name="Dewar J."/>
            <person name="Goldberg J."/>
            <person name="Griggs A."/>
            <person name="Gujja S."/>
            <person name="Hansen M."/>
            <person name="Howarth C."/>
            <person name="Imamovic A."/>
            <person name="Larimer J."/>
            <person name="McCowan C."/>
            <person name="Murphy C."/>
            <person name="Neiman D."/>
            <person name="Pearson M."/>
            <person name="Priest M."/>
            <person name="Roberts A."/>
            <person name="Saif S."/>
            <person name="Shea T."/>
            <person name="Sisk P."/>
            <person name="Sykes S."/>
            <person name="Wortman J."/>
            <person name="Nusbaum C."/>
            <person name="Birren B."/>
        </authorList>
    </citation>
    <scope>NUCLEOTIDE SEQUENCE [LARGE SCALE GENOMIC DNA]</scope>
    <source>
        <strain evidence="2">PRA339</strain>
    </source>
</reference>
<proteinExistence type="predicted"/>
<name>A0A059F2J9_9MICR</name>
<evidence type="ECO:0000313" key="2">
    <source>
        <dbReference type="Proteomes" id="UP000030655"/>
    </source>
</evidence>
<dbReference type="AlphaFoldDB" id="A0A059F2J9"/>
<reference evidence="1 2" key="2">
    <citation type="submission" date="2014-03" db="EMBL/GenBank/DDBJ databases">
        <title>The Genome Sequence of Anncaliia algerae insect isolate PRA339.</title>
        <authorList>
            <consortium name="The Broad Institute Genome Sequencing Platform"/>
            <consortium name="The Broad Institute Genome Sequencing Center for Infectious Disease"/>
            <person name="Cuomo C."/>
            <person name="Becnel J."/>
            <person name="Sanscrainte N."/>
            <person name="Walker B."/>
            <person name="Young S.K."/>
            <person name="Zeng Q."/>
            <person name="Gargeya S."/>
            <person name="Fitzgerald M."/>
            <person name="Haas B."/>
            <person name="Abouelleil A."/>
            <person name="Alvarado L."/>
            <person name="Arachchi H.M."/>
            <person name="Berlin A.M."/>
            <person name="Chapman S.B."/>
            <person name="Dewar J."/>
            <person name="Goldberg J."/>
            <person name="Griggs A."/>
            <person name="Gujja S."/>
            <person name="Hansen M."/>
            <person name="Howarth C."/>
            <person name="Imamovic A."/>
            <person name="Larimer J."/>
            <person name="McCowan C."/>
            <person name="Murphy C."/>
            <person name="Neiman D."/>
            <person name="Pearson M."/>
            <person name="Priest M."/>
            <person name="Roberts A."/>
            <person name="Saif S."/>
            <person name="Shea T."/>
            <person name="Sisk P."/>
            <person name="Sykes S."/>
            <person name="Wortman J."/>
            <person name="Nusbaum C."/>
            <person name="Birren B."/>
        </authorList>
    </citation>
    <scope>NUCLEOTIDE SEQUENCE [LARGE SCALE GENOMIC DNA]</scope>
    <source>
        <strain evidence="1 2">PRA339</strain>
    </source>
</reference>
<dbReference type="VEuPathDB" id="MicrosporidiaDB:H312_01175"/>
<dbReference type="Proteomes" id="UP000030655">
    <property type="component" value="Unassembled WGS sequence"/>
</dbReference>
<dbReference type="EMBL" id="KK365143">
    <property type="protein sequence ID" value="KCZ81420.1"/>
    <property type="molecule type" value="Genomic_DNA"/>
</dbReference>
<dbReference type="OrthoDB" id="10527747at2759"/>
<accession>A0A059F2J9</accession>
<protein>
    <submittedName>
        <fullName evidence="1">Uncharacterized protein</fullName>
    </submittedName>
</protein>
<evidence type="ECO:0000313" key="1">
    <source>
        <dbReference type="EMBL" id="KCZ81420.1"/>
    </source>
</evidence>